<feature type="transmembrane region" description="Helical" evidence="6">
    <location>
        <begin position="522"/>
        <end position="542"/>
    </location>
</feature>
<evidence type="ECO:0000256" key="1">
    <source>
        <dbReference type="ARBA" id="ARBA00004651"/>
    </source>
</evidence>
<keyword evidence="9" id="KW-1185">Reference proteome</keyword>
<dbReference type="InterPro" id="IPR025405">
    <property type="entry name" value="DUF4131"/>
</dbReference>
<dbReference type="InterPro" id="IPR035681">
    <property type="entry name" value="ComA-like_MBL"/>
</dbReference>
<feature type="transmembrane region" description="Helical" evidence="6">
    <location>
        <begin position="298"/>
        <end position="319"/>
    </location>
</feature>
<dbReference type="PANTHER" id="PTHR30619:SF7">
    <property type="entry name" value="BETA-LACTAMASE DOMAIN PROTEIN"/>
    <property type="match status" value="1"/>
</dbReference>
<dbReference type="NCBIfam" id="TIGR00361">
    <property type="entry name" value="ComEC_Rec2"/>
    <property type="match status" value="1"/>
</dbReference>
<evidence type="ECO:0000313" key="9">
    <source>
        <dbReference type="Proteomes" id="UP000429958"/>
    </source>
</evidence>
<dbReference type="InterPro" id="IPR004477">
    <property type="entry name" value="ComEC_N"/>
</dbReference>
<dbReference type="InterPro" id="IPR001279">
    <property type="entry name" value="Metallo-B-lactamas"/>
</dbReference>
<dbReference type="Pfam" id="PF00753">
    <property type="entry name" value="Lactamase_B"/>
    <property type="match status" value="1"/>
</dbReference>
<dbReference type="InterPro" id="IPR052159">
    <property type="entry name" value="Competence_DNA_uptake"/>
</dbReference>
<dbReference type="Pfam" id="PF03772">
    <property type="entry name" value="Competence"/>
    <property type="match status" value="1"/>
</dbReference>
<dbReference type="SMART" id="SM00849">
    <property type="entry name" value="Lactamase_B"/>
    <property type="match status" value="1"/>
</dbReference>
<dbReference type="InterPro" id="IPR036866">
    <property type="entry name" value="RibonucZ/Hydroxyglut_hydro"/>
</dbReference>
<evidence type="ECO:0000256" key="5">
    <source>
        <dbReference type="ARBA" id="ARBA00023136"/>
    </source>
</evidence>
<keyword evidence="2" id="KW-1003">Cell membrane</keyword>
<feature type="transmembrane region" description="Helical" evidence="6">
    <location>
        <begin position="391"/>
        <end position="415"/>
    </location>
</feature>
<gene>
    <name evidence="8" type="ORF">FYJ39_03345</name>
</gene>
<dbReference type="InterPro" id="IPR004797">
    <property type="entry name" value="Competence_ComEC/Rec2"/>
</dbReference>
<dbReference type="NCBIfam" id="TIGR00360">
    <property type="entry name" value="ComEC_N-term"/>
    <property type="match status" value="1"/>
</dbReference>
<dbReference type="GO" id="GO:0030420">
    <property type="term" value="P:establishment of competence for transformation"/>
    <property type="evidence" value="ECO:0007669"/>
    <property type="project" value="InterPro"/>
</dbReference>
<dbReference type="Pfam" id="PF13567">
    <property type="entry name" value="DUF4131"/>
    <property type="match status" value="1"/>
</dbReference>
<feature type="transmembrane region" description="Helical" evidence="6">
    <location>
        <begin position="454"/>
        <end position="477"/>
    </location>
</feature>
<dbReference type="EMBL" id="VUMD01000002">
    <property type="protein sequence ID" value="MSS35637.1"/>
    <property type="molecule type" value="Genomic_DNA"/>
</dbReference>
<keyword evidence="4 6" id="KW-1133">Transmembrane helix</keyword>
<reference evidence="8 9" key="1">
    <citation type="submission" date="2019-08" db="EMBL/GenBank/DDBJ databases">
        <title>In-depth cultivation of the pig gut microbiome towards novel bacterial diversity and tailored functional studies.</title>
        <authorList>
            <person name="Wylensek D."/>
            <person name="Hitch T.C.A."/>
            <person name="Clavel T."/>
        </authorList>
    </citation>
    <scope>NUCLEOTIDE SEQUENCE [LARGE SCALE GENOMIC DNA]</scope>
    <source>
        <strain evidence="8 9">WCA-389-WT-23D1</strain>
    </source>
</reference>
<name>A0A7X2NIV0_9CLOT</name>
<dbReference type="AlphaFoldDB" id="A0A7X2NIV0"/>
<dbReference type="CDD" id="cd07731">
    <property type="entry name" value="ComA-like_MBL-fold"/>
    <property type="match status" value="1"/>
</dbReference>
<feature type="transmembrane region" description="Helical" evidence="6">
    <location>
        <begin position="427"/>
        <end position="448"/>
    </location>
</feature>
<sequence>MKRPLVTAAAGFVLGEVLALQYKQAAASYPLERLVWTLVPAMVLAFGAGLVKTERLGLFGFRKVRLFRRMAWNRKTTMQGGGAGKRALLLFFALLLSGGFCGYERSLQVKTELDREEEIAGAFQGAKVTVTGRIHKAEHMPDRMTVVLEGVCVKAGRKEGRLKRVMVYLNKEWGDGLYNSENLEYRPDRDYELAVGMEAEVRGRLDIVEGSRNPGEFDFNRYYRSKGIVCRMLGEEIETVGGEAIPYYNSLARLRLLCSCILDRICLPEDSPMFKAVLLGDTAWMEPQVRSMYQRNGISHLLAVSGQHLAIIGGGLYVILRKCGLTFKTAGAVAGIMVVSFGIMTGSSGSAMRAVIMILCLWLAAAAGRSYDTLSALGLAALALLFRQPYLLFQSGFQLSFGAVLAIGGMGGWMIKTWDIEKGWQKTLAVSLCVQMVITPVALYHFYLYPLYGILMNLLVIPLISILMYSGILGIILGSVWIQGGAAAAGAGHYILRVYEWLCRMAERLPGYSLVIGRPQWWQIALYAAGVAGMLYGGMVWMGRGADRIMDSGSKKAGDEKTVKVSHRISWPVPIKGLVFGACTYSLCFLALLPVPVKGLEVVCLDVGQGDGIVMETKDGVILVDGGSSSEKSLGDKTLEPFLKSRGIDVIDYSIVSHGDIDHISGLLYLIEESKDVKIKHLILPAPGRGQAVYQRLEQAAAEKGIGVRYMKPGDKIELGQLRLSCLYAGGAFAASKEDRNAHSLVFCADYKAFHMLFTGDMGMEQEQELLIQLSGNGRDKMTAPSLRLLQREHLGHITVLKTAHHGSANSSSQEFLERLSPKLAVISYGRGNSYGHPSPQVLDRFEALEIPVLETGIGGAVILKTDGSRLRQKYFFDD</sequence>
<dbReference type="Proteomes" id="UP000429958">
    <property type="component" value="Unassembled WGS sequence"/>
</dbReference>
<protein>
    <submittedName>
        <fullName evidence="8">DNA internalization-related competence protein ComEC/Rec2</fullName>
    </submittedName>
</protein>
<evidence type="ECO:0000313" key="8">
    <source>
        <dbReference type="EMBL" id="MSS35637.1"/>
    </source>
</evidence>
<feature type="domain" description="Metallo-beta-lactamase" evidence="7">
    <location>
        <begin position="609"/>
        <end position="805"/>
    </location>
</feature>
<evidence type="ECO:0000256" key="2">
    <source>
        <dbReference type="ARBA" id="ARBA00022475"/>
    </source>
</evidence>
<comment type="subcellular location">
    <subcellularLocation>
        <location evidence="1">Cell membrane</location>
        <topology evidence="1">Multi-pass membrane protein</topology>
    </subcellularLocation>
</comment>
<feature type="transmembrane region" description="Helical" evidence="6">
    <location>
        <begin position="351"/>
        <end position="371"/>
    </location>
</feature>
<feature type="transmembrane region" description="Helical" evidence="6">
    <location>
        <begin position="35"/>
        <end position="53"/>
    </location>
</feature>
<dbReference type="RefSeq" id="WP_154471033.1">
    <property type="nucleotide sequence ID" value="NZ_DBEWUL010000092.1"/>
</dbReference>
<comment type="caution">
    <text evidence="8">The sequence shown here is derived from an EMBL/GenBank/DDBJ whole genome shotgun (WGS) entry which is preliminary data.</text>
</comment>
<keyword evidence="3 6" id="KW-0812">Transmembrane</keyword>
<dbReference type="GO" id="GO:0005886">
    <property type="term" value="C:plasma membrane"/>
    <property type="evidence" value="ECO:0007669"/>
    <property type="project" value="UniProtKB-SubCell"/>
</dbReference>
<dbReference type="PANTHER" id="PTHR30619">
    <property type="entry name" value="DNA INTERNALIZATION/COMPETENCE PROTEIN COMEC/REC2"/>
    <property type="match status" value="1"/>
</dbReference>
<evidence type="ECO:0000256" key="6">
    <source>
        <dbReference type="SAM" id="Phobius"/>
    </source>
</evidence>
<dbReference type="Gene3D" id="3.60.15.10">
    <property type="entry name" value="Ribonuclease Z/Hydroxyacylglutathione hydrolase-like"/>
    <property type="match status" value="1"/>
</dbReference>
<organism evidence="8 9">
    <name type="scientific">Clostridium porci</name>
    <dbReference type="NCBI Taxonomy" id="2605778"/>
    <lineage>
        <taxon>Bacteria</taxon>
        <taxon>Bacillati</taxon>
        <taxon>Bacillota</taxon>
        <taxon>Clostridia</taxon>
        <taxon>Eubacteriales</taxon>
        <taxon>Clostridiaceae</taxon>
        <taxon>Clostridium</taxon>
    </lineage>
</organism>
<evidence type="ECO:0000256" key="3">
    <source>
        <dbReference type="ARBA" id="ARBA00022692"/>
    </source>
</evidence>
<keyword evidence="5 6" id="KW-0472">Membrane</keyword>
<feature type="transmembrane region" description="Helical" evidence="6">
    <location>
        <begin position="325"/>
        <end position="344"/>
    </location>
</feature>
<proteinExistence type="predicted"/>
<dbReference type="SUPFAM" id="SSF56281">
    <property type="entry name" value="Metallo-hydrolase/oxidoreductase"/>
    <property type="match status" value="1"/>
</dbReference>
<accession>A0A7X2NIV0</accession>
<evidence type="ECO:0000256" key="4">
    <source>
        <dbReference type="ARBA" id="ARBA00022989"/>
    </source>
</evidence>
<evidence type="ECO:0000259" key="7">
    <source>
        <dbReference type="SMART" id="SM00849"/>
    </source>
</evidence>